<dbReference type="EMBL" id="CP072842">
    <property type="protein sequence ID" value="QTV04850.1"/>
    <property type="molecule type" value="Genomic_DNA"/>
</dbReference>
<keyword evidence="3" id="KW-1185">Reference proteome</keyword>
<sequence>MRNETETRAELIDPLLSQLGWGQNNSIVRREFPITLGRLLGNGQRSKMDKADYVLQYNNRNVAVIEAKAESKHYTLGVAQAKHYADMLKVRFTYSTNGKQYYEIDMVSGVEKEIDNLPTPEELWNRLYVQEQQENPDVYEWKQKLLSTPLESKGGAWQPRYYQQNAIEKALDAIAEGKQRILLTLATGTGKTAVAFQISWKLFQNRWNINRDGKRTPRILFLADRNILANQAFNSFSAFEEDALVRISPKEINKRGKVPKNGSIFFTIFQTFMSGPNDTPNFGQYPEDYFDFIIIDECHRGGANDESSWREILTYFSSAVQLGLTATPKRDVNGDTYEYFGKPVYTYSLKEGINDGFLTPFRVKQIETNIDSYIYTQDDKVIAGEVEEGREYTAKDFNRTIKINEREKHLVKIFMEQINQKEKTLVFCATQEHALEVRDLINQLVTEKNPSYCQRVTADDNALGEMYLKQFCDDEKTIPTILTTSQKLSTGVDATQVRNIVLLRPVRSMIEFKQIVGRGTRLHNGKDYFTIYDFFKNYKHFQDPEWDGEPEEVIIDTTPVSGTPKKCEDCGNTTCTCEKTTEEPCESCGYVKCRCNDEVKKMVSIKLSDGKVRQLQYMSTTTFWDASGKPISSEEFLQSLYGELPSLFKDQEKLQEIWQDISTRKKLLENLSEKGYTLEQLREFQKVINAQNADLYDVLSYIAYQSDILDRKERAGLAKQQLGGYSDKQVEFIDFVLDQYVEHGVNELDDAKLGDLLTLKYHSLKDAKNTLGDIPTIRNTFTSFQKYLYKS</sequence>
<dbReference type="InterPro" id="IPR029464">
    <property type="entry name" value="HSDR_N"/>
</dbReference>
<protein>
    <submittedName>
        <fullName evidence="2">DEAD/DEAH box helicase family protein</fullName>
    </submittedName>
</protein>
<keyword evidence="2" id="KW-0547">Nucleotide-binding</keyword>
<dbReference type="PANTHER" id="PTHR47396">
    <property type="entry name" value="TYPE I RESTRICTION ENZYME ECOKI R PROTEIN"/>
    <property type="match status" value="1"/>
</dbReference>
<keyword evidence="2" id="KW-0347">Helicase</keyword>
<dbReference type="SUPFAM" id="SSF52540">
    <property type="entry name" value="P-loop containing nucleoside triphosphate hydrolases"/>
    <property type="match status" value="2"/>
</dbReference>
<dbReference type="SMART" id="SM00487">
    <property type="entry name" value="DEXDc"/>
    <property type="match status" value="1"/>
</dbReference>
<reference evidence="3" key="2">
    <citation type="submission" date="2021-04" db="EMBL/GenBank/DDBJ databases">
        <title>Taxonomy of Flavobacteriaceae bacterium ZY171143.</title>
        <authorList>
            <person name="Li F."/>
        </authorList>
    </citation>
    <scope>NUCLEOTIDE SEQUENCE [LARGE SCALE GENOMIC DNA]</scope>
    <source>
        <strain evidence="3">ZY171143</strain>
    </source>
</reference>
<dbReference type="InterPro" id="IPR050742">
    <property type="entry name" value="Helicase_Restrict-Modif_Enz"/>
</dbReference>
<dbReference type="Gene3D" id="3.40.50.300">
    <property type="entry name" value="P-loop containing nucleotide triphosphate hydrolases"/>
    <property type="match status" value="2"/>
</dbReference>
<dbReference type="CDD" id="cd18032">
    <property type="entry name" value="DEXHc_RE_I_III_res"/>
    <property type="match status" value="1"/>
</dbReference>
<gene>
    <name evidence="2" type="ORF">J9309_08570</name>
</gene>
<evidence type="ECO:0000313" key="3">
    <source>
        <dbReference type="Proteomes" id="UP000672011"/>
    </source>
</evidence>
<dbReference type="Pfam" id="PF08463">
    <property type="entry name" value="EcoEI_R_C"/>
    <property type="match status" value="1"/>
</dbReference>
<feature type="domain" description="Helicase ATP-binding" evidence="1">
    <location>
        <begin position="172"/>
        <end position="346"/>
    </location>
</feature>
<dbReference type="Pfam" id="PF00271">
    <property type="entry name" value="Helicase_C"/>
    <property type="match status" value="1"/>
</dbReference>
<dbReference type="Proteomes" id="UP000672011">
    <property type="component" value="Chromosome"/>
</dbReference>
<name>A0ABX7XAH5_9FLAO</name>
<dbReference type="Pfam" id="PF04851">
    <property type="entry name" value="ResIII"/>
    <property type="match status" value="1"/>
</dbReference>
<evidence type="ECO:0000259" key="1">
    <source>
        <dbReference type="PROSITE" id="PS51192"/>
    </source>
</evidence>
<dbReference type="RefSeq" id="WP_230475471.1">
    <property type="nucleotide sequence ID" value="NZ_CP072842.1"/>
</dbReference>
<dbReference type="InterPro" id="IPR006935">
    <property type="entry name" value="Helicase/UvrB_N"/>
</dbReference>
<dbReference type="InterPro" id="IPR001650">
    <property type="entry name" value="Helicase_C-like"/>
</dbReference>
<dbReference type="InterPro" id="IPR013670">
    <property type="entry name" value="EcoEI_R_C_dom"/>
</dbReference>
<dbReference type="Gene3D" id="3.90.1570.30">
    <property type="match status" value="1"/>
</dbReference>
<proteinExistence type="predicted"/>
<dbReference type="GO" id="GO:0004386">
    <property type="term" value="F:helicase activity"/>
    <property type="evidence" value="ECO:0007669"/>
    <property type="project" value="UniProtKB-KW"/>
</dbReference>
<accession>A0ABX7XAH5</accession>
<dbReference type="InterPro" id="IPR027417">
    <property type="entry name" value="P-loop_NTPase"/>
</dbReference>
<reference evidence="2 3" key="1">
    <citation type="journal article" date="2021" name="Int. J. Syst. Evol. Microbiol.">
        <title>Faecalibacter bovis sp. nov., isolated from cow faeces.</title>
        <authorList>
            <person name="Li F."/>
            <person name="Zhao W."/>
            <person name="Hong Q."/>
            <person name="Shao Q."/>
            <person name="Song J."/>
            <person name="Yang S."/>
        </authorList>
    </citation>
    <scope>NUCLEOTIDE SEQUENCE [LARGE SCALE GENOMIC DNA]</scope>
    <source>
        <strain evidence="2 3">ZY171143</strain>
    </source>
</reference>
<organism evidence="2 3">
    <name type="scientific">Faecalibacter bovis</name>
    <dbReference type="NCBI Taxonomy" id="2898187"/>
    <lineage>
        <taxon>Bacteria</taxon>
        <taxon>Pseudomonadati</taxon>
        <taxon>Bacteroidota</taxon>
        <taxon>Flavobacteriia</taxon>
        <taxon>Flavobacteriales</taxon>
        <taxon>Weeksellaceae</taxon>
        <taxon>Faecalibacter</taxon>
    </lineage>
</organism>
<keyword evidence="2" id="KW-0067">ATP-binding</keyword>
<dbReference type="PROSITE" id="PS51192">
    <property type="entry name" value="HELICASE_ATP_BIND_1"/>
    <property type="match status" value="1"/>
</dbReference>
<dbReference type="InterPro" id="IPR014001">
    <property type="entry name" value="Helicase_ATP-bd"/>
</dbReference>
<keyword evidence="2" id="KW-0378">Hydrolase</keyword>
<dbReference type="Pfam" id="PF13588">
    <property type="entry name" value="HSDR_N_2"/>
    <property type="match status" value="1"/>
</dbReference>
<dbReference type="PANTHER" id="PTHR47396:SF1">
    <property type="entry name" value="ATP-DEPENDENT HELICASE IRC3-RELATED"/>
    <property type="match status" value="1"/>
</dbReference>
<dbReference type="CDD" id="cd18799">
    <property type="entry name" value="SF2_C_EcoAI-like"/>
    <property type="match status" value="1"/>
</dbReference>
<evidence type="ECO:0000313" key="2">
    <source>
        <dbReference type="EMBL" id="QTV04850.1"/>
    </source>
</evidence>
<dbReference type="NCBIfam" id="NF046051">
    <property type="entry name" value="restrict_EcoAI"/>
    <property type="match status" value="1"/>
</dbReference>